<feature type="transmembrane region" description="Helical" evidence="1">
    <location>
        <begin position="23"/>
        <end position="44"/>
    </location>
</feature>
<protein>
    <recommendedName>
        <fullName evidence="4">ABC-type branched-subunit amino acid transport system substrate-binding protein</fullName>
    </recommendedName>
</protein>
<dbReference type="RefSeq" id="WP_344418020.1">
    <property type="nucleotide sequence ID" value="NZ_BAAANN010000010.1"/>
</dbReference>
<dbReference type="InterPro" id="IPR028082">
    <property type="entry name" value="Peripla_BP_I"/>
</dbReference>
<dbReference type="Proteomes" id="UP001501116">
    <property type="component" value="Unassembled WGS sequence"/>
</dbReference>
<keyword evidence="1" id="KW-1133">Transmembrane helix</keyword>
<dbReference type="Gene3D" id="3.40.50.2300">
    <property type="match status" value="2"/>
</dbReference>
<keyword evidence="3" id="KW-1185">Reference proteome</keyword>
<evidence type="ECO:0000313" key="2">
    <source>
        <dbReference type="EMBL" id="GAA1957818.1"/>
    </source>
</evidence>
<organism evidence="2 3">
    <name type="scientific">Amycolatopsis minnesotensis</name>
    <dbReference type="NCBI Taxonomy" id="337894"/>
    <lineage>
        <taxon>Bacteria</taxon>
        <taxon>Bacillati</taxon>
        <taxon>Actinomycetota</taxon>
        <taxon>Actinomycetes</taxon>
        <taxon>Pseudonocardiales</taxon>
        <taxon>Pseudonocardiaceae</taxon>
        <taxon>Amycolatopsis</taxon>
    </lineage>
</organism>
<comment type="caution">
    <text evidence="2">The sequence shown here is derived from an EMBL/GenBank/DDBJ whole genome shotgun (WGS) entry which is preliminary data.</text>
</comment>
<sequence length="498" mass="53708">MIGKDRKGEDGRITPPRPTWSKWLWLSGGILSVSVALVAAFVVVPAISEARLTCDGAVRERGEHSECTGPTDGSFVFSPDLANVEQRIHAENDAVAASGKPFVTIAVFLPMTLTEHDILSREWVRHQLEGAYIAQHRANTTQSWGSLPQVRLLLANPGSQLKQWEPVVDDLLGRVATEHLVAVTGIGLSLDTARDAIRKLSDHKIPVVASHLAAEEFSEIPGFLRVSPTSSTYGMATANFVKPAARTATIVQDQNAGDLYPKTLASGFTSKFADDAHRIVGRTEAYDSSLPGIENTFLQMMPNICGAAPDVVYFAGREDHLVSFVAQLAQRPCLDRHITVLTGDLALVGPPGQEMRRGLQANVTVIAPGLAHPQAWTAEPKAFNPAAVASFHETACTDCFEAVFPKERLDDGIAILAHDAVLTVVWAIRGIPRVSPAQVTAEDVLQAKNRLHDRFAVPGASGMISFDDRGDPVNKAVPILRVRLDDTPEFLQLSTPGG</sequence>
<keyword evidence="1" id="KW-0812">Transmembrane</keyword>
<reference evidence="2 3" key="1">
    <citation type="journal article" date="2019" name="Int. J. Syst. Evol. Microbiol.">
        <title>The Global Catalogue of Microorganisms (GCM) 10K type strain sequencing project: providing services to taxonomists for standard genome sequencing and annotation.</title>
        <authorList>
            <consortium name="The Broad Institute Genomics Platform"/>
            <consortium name="The Broad Institute Genome Sequencing Center for Infectious Disease"/>
            <person name="Wu L."/>
            <person name="Ma J."/>
        </authorList>
    </citation>
    <scope>NUCLEOTIDE SEQUENCE [LARGE SCALE GENOMIC DNA]</scope>
    <source>
        <strain evidence="2 3">JCM 14545</strain>
    </source>
</reference>
<evidence type="ECO:0008006" key="4">
    <source>
        <dbReference type="Google" id="ProtNLM"/>
    </source>
</evidence>
<evidence type="ECO:0000256" key="1">
    <source>
        <dbReference type="SAM" id="Phobius"/>
    </source>
</evidence>
<accession>A0ABN2QTJ4</accession>
<dbReference type="EMBL" id="BAAANN010000010">
    <property type="protein sequence ID" value="GAA1957818.1"/>
    <property type="molecule type" value="Genomic_DNA"/>
</dbReference>
<evidence type="ECO:0000313" key="3">
    <source>
        <dbReference type="Proteomes" id="UP001501116"/>
    </source>
</evidence>
<gene>
    <name evidence="2" type="ORF">GCM10009754_30030</name>
</gene>
<keyword evidence="1" id="KW-0472">Membrane</keyword>
<name>A0ABN2QTJ4_9PSEU</name>
<dbReference type="SUPFAM" id="SSF53822">
    <property type="entry name" value="Periplasmic binding protein-like I"/>
    <property type="match status" value="1"/>
</dbReference>
<proteinExistence type="predicted"/>